<feature type="compositionally biased region" description="Basic and acidic residues" evidence="1">
    <location>
        <begin position="59"/>
        <end position="75"/>
    </location>
</feature>
<feature type="compositionally biased region" description="Basic and acidic residues" evidence="1">
    <location>
        <begin position="15"/>
        <end position="49"/>
    </location>
</feature>
<gene>
    <name evidence="3" type="ORF">CDAR_298841</name>
</gene>
<feature type="compositionally biased region" description="Basic and acidic residues" evidence="1">
    <location>
        <begin position="82"/>
        <end position="96"/>
    </location>
</feature>
<feature type="compositionally biased region" description="Basic and acidic residues" evidence="1">
    <location>
        <begin position="192"/>
        <end position="201"/>
    </location>
</feature>
<feature type="domain" description="STPR" evidence="2">
    <location>
        <begin position="66"/>
        <end position="139"/>
    </location>
</feature>
<keyword evidence="4" id="KW-1185">Reference proteome</keyword>
<dbReference type="Pfam" id="PF21107">
    <property type="entry name" value="STPRs"/>
    <property type="match status" value="1"/>
</dbReference>
<proteinExistence type="predicted"/>
<dbReference type="EMBL" id="BPLQ01003466">
    <property type="protein sequence ID" value="GIY00735.1"/>
    <property type="molecule type" value="Genomic_DNA"/>
</dbReference>
<feature type="compositionally biased region" description="Basic and acidic residues" evidence="1">
    <location>
        <begin position="133"/>
        <end position="144"/>
    </location>
</feature>
<dbReference type="InterPro" id="IPR048998">
    <property type="entry name" value="STPR"/>
</dbReference>
<protein>
    <recommendedName>
        <fullName evidence="2">STPR domain-containing protein</fullName>
    </recommendedName>
</protein>
<reference evidence="3 4" key="1">
    <citation type="submission" date="2021-06" db="EMBL/GenBank/DDBJ databases">
        <title>Caerostris darwini draft genome.</title>
        <authorList>
            <person name="Kono N."/>
            <person name="Arakawa K."/>
        </authorList>
    </citation>
    <scope>NUCLEOTIDE SEQUENCE [LARGE SCALE GENOMIC DNA]</scope>
</reference>
<organism evidence="3 4">
    <name type="scientific">Caerostris darwini</name>
    <dbReference type="NCBI Taxonomy" id="1538125"/>
    <lineage>
        <taxon>Eukaryota</taxon>
        <taxon>Metazoa</taxon>
        <taxon>Ecdysozoa</taxon>
        <taxon>Arthropoda</taxon>
        <taxon>Chelicerata</taxon>
        <taxon>Arachnida</taxon>
        <taxon>Araneae</taxon>
        <taxon>Araneomorphae</taxon>
        <taxon>Entelegynae</taxon>
        <taxon>Araneoidea</taxon>
        <taxon>Araneidae</taxon>
        <taxon>Caerostris</taxon>
    </lineage>
</organism>
<feature type="region of interest" description="Disordered" evidence="1">
    <location>
        <begin position="1"/>
        <end position="211"/>
    </location>
</feature>
<evidence type="ECO:0000313" key="4">
    <source>
        <dbReference type="Proteomes" id="UP001054837"/>
    </source>
</evidence>
<evidence type="ECO:0000313" key="3">
    <source>
        <dbReference type="EMBL" id="GIY00735.1"/>
    </source>
</evidence>
<accession>A0AAV4PUF8</accession>
<dbReference type="AlphaFoldDB" id="A0AAV4PUF8"/>
<evidence type="ECO:0000256" key="1">
    <source>
        <dbReference type="SAM" id="MobiDB-lite"/>
    </source>
</evidence>
<evidence type="ECO:0000259" key="2">
    <source>
        <dbReference type="Pfam" id="PF21107"/>
    </source>
</evidence>
<comment type="caution">
    <text evidence="3">The sequence shown here is derived from an EMBL/GenBank/DDBJ whole genome shotgun (WGS) entry which is preliminary data.</text>
</comment>
<sequence>MPPKEIAMPRKRRLSKECQNRQDEIPTETSEDRKSSLTNIRERTAEESMAKQQRPSNLETKETKEERETRLEKQRVCQARNRAAESPKQRERILERKRARKAENIAAETAEQRERRLQYMHVGNQRVMETETPGERQRRLERYRTRWSKFRAAETEEQRKDRLEERRKLNARKKNAIKNKENVLPDEPTVAIKDEPTEFHSEPLAPEEYQK</sequence>
<feature type="compositionally biased region" description="Basic and acidic residues" evidence="1">
    <location>
        <begin position="151"/>
        <end position="168"/>
    </location>
</feature>
<name>A0AAV4PUF8_9ARAC</name>
<dbReference type="Proteomes" id="UP001054837">
    <property type="component" value="Unassembled WGS sequence"/>
</dbReference>